<sequence length="142" mass="15125">MDIREISPNYSVTPQIEPADLPAIKAAGFTTVICNRPDAEVPIELQAEAIRIATEAAGLKFVLNPLSHGNLTMDIIETQGRALAESEGKVLGYCASGNRCTILWSFAMAGKLPTDEIIAAGTRAGYQTEGLRPQIEQLAAQG</sequence>
<proteinExistence type="predicted"/>
<evidence type="ECO:0000259" key="1">
    <source>
        <dbReference type="Pfam" id="PF04273"/>
    </source>
</evidence>
<dbReference type="Proteomes" id="UP000193409">
    <property type="component" value="Unassembled WGS sequence"/>
</dbReference>
<reference evidence="2 3" key="1">
    <citation type="submission" date="2017-03" db="EMBL/GenBank/DDBJ databases">
        <authorList>
            <person name="Afonso C.L."/>
            <person name="Miller P.J."/>
            <person name="Scott M.A."/>
            <person name="Spackman E."/>
            <person name="Goraichik I."/>
            <person name="Dimitrov K.M."/>
            <person name="Suarez D.L."/>
            <person name="Swayne D.E."/>
        </authorList>
    </citation>
    <scope>NUCLEOTIDE SEQUENCE [LARGE SCALE GENOMIC DNA]</scope>
    <source>
        <strain evidence="2 3">CECT 7680</strain>
    </source>
</reference>
<evidence type="ECO:0000313" key="3">
    <source>
        <dbReference type="Proteomes" id="UP000193409"/>
    </source>
</evidence>
<dbReference type="NCBIfam" id="TIGR01244">
    <property type="entry name" value="TIGR01244 family sulfur transferase"/>
    <property type="match status" value="1"/>
</dbReference>
<keyword evidence="3" id="KW-1185">Reference proteome</keyword>
<name>A0A1Y5RD27_9RHOB</name>
<dbReference type="OrthoDB" id="9805710at2"/>
<dbReference type="RefSeq" id="WP_085866904.1">
    <property type="nucleotide sequence ID" value="NZ_FWFQ01000002.1"/>
</dbReference>
<gene>
    <name evidence="2" type="primary">blh</name>
    <name evidence="2" type="ORF">PSA7680_00312</name>
</gene>
<feature type="domain" description="Beta-lactamase hydrolase-like protein phosphatase-like" evidence="1">
    <location>
        <begin position="2"/>
        <end position="110"/>
    </location>
</feature>
<dbReference type="Pfam" id="PF04273">
    <property type="entry name" value="BLH_phosphatase"/>
    <property type="match status" value="1"/>
</dbReference>
<dbReference type="GO" id="GO:0016787">
    <property type="term" value="F:hydrolase activity"/>
    <property type="evidence" value="ECO:0007669"/>
    <property type="project" value="UniProtKB-KW"/>
</dbReference>
<dbReference type="AlphaFoldDB" id="A0A1Y5RD27"/>
<evidence type="ECO:0000313" key="2">
    <source>
        <dbReference type="EMBL" id="SLN14295.1"/>
    </source>
</evidence>
<dbReference type="EC" id="3.-.-.-" evidence="2"/>
<keyword evidence="2" id="KW-0378">Hydrolase</keyword>
<dbReference type="Gene3D" id="3.90.190.10">
    <property type="entry name" value="Protein tyrosine phosphatase superfamily"/>
    <property type="match status" value="1"/>
</dbReference>
<dbReference type="InterPro" id="IPR005939">
    <property type="entry name" value="BLH_phosphatase-like"/>
</dbReference>
<dbReference type="InterPro" id="IPR029021">
    <property type="entry name" value="Prot-tyrosine_phosphatase-like"/>
</dbReference>
<dbReference type="CDD" id="cd14503">
    <property type="entry name" value="PTP-bact"/>
    <property type="match status" value="1"/>
</dbReference>
<accession>A0A1Y5RD27</accession>
<protein>
    <submittedName>
        <fullName evidence="2">Beta-lactamase hydrolase-like protein</fullName>
        <ecNumber evidence="2">3.-.-.-</ecNumber>
    </submittedName>
</protein>
<dbReference type="EMBL" id="FWFQ01000002">
    <property type="protein sequence ID" value="SLN14295.1"/>
    <property type="molecule type" value="Genomic_DNA"/>
</dbReference>
<organism evidence="2 3">
    <name type="scientific">Pseudoruegeria aquimaris</name>
    <dbReference type="NCBI Taxonomy" id="393663"/>
    <lineage>
        <taxon>Bacteria</taxon>
        <taxon>Pseudomonadati</taxon>
        <taxon>Pseudomonadota</taxon>
        <taxon>Alphaproteobacteria</taxon>
        <taxon>Rhodobacterales</taxon>
        <taxon>Roseobacteraceae</taxon>
        <taxon>Pseudoruegeria</taxon>
    </lineage>
</organism>